<evidence type="ECO:0000256" key="1">
    <source>
        <dbReference type="SAM" id="Phobius"/>
    </source>
</evidence>
<keyword evidence="1" id="KW-1133">Transmembrane helix</keyword>
<organism evidence="2">
    <name type="scientific">marine sediment metagenome</name>
    <dbReference type="NCBI Taxonomy" id="412755"/>
    <lineage>
        <taxon>unclassified sequences</taxon>
        <taxon>metagenomes</taxon>
        <taxon>ecological metagenomes</taxon>
    </lineage>
</organism>
<name>A0A0F9P0Q2_9ZZZZ</name>
<feature type="transmembrane region" description="Helical" evidence="1">
    <location>
        <begin position="55"/>
        <end position="72"/>
    </location>
</feature>
<protein>
    <submittedName>
        <fullName evidence="2">Uncharacterized protein</fullName>
    </submittedName>
</protein>
<proteinExistence type="predicted"/>
<feature type="transmembrane region" description="Helical" evidence="1">
    <location>
        <begin position="78"/>
        <end position="98"/>
    </location>
</feature>
<dbReference type="EMBL" id="LAZR01007153">
    <property type="protein sequence ID" value="KKM87102.1"/>
    <property type="molecule type" value="Genomic_DNA"/>
</dbReference>
<keyword evidence="1" id="KW-0812">Transmembrane</keyword>
<accession>A0A0F9P0Q2</accession>
<gene>
    <name evidence="2" type="ORF">LCGC14_1272390</name>
</gene>
<keyword evidence="1" id="KW-0472">Membrane</keyword>
<reference evidence="2" key="1">
    <citation type="journal article" date="2015" name="Nature">
        <title>Complex archaea that bridge the gap between prokaryotes and eukaryotes.</title>
        <authorList>
            <person name="Spang A."/>
            <person name="Saw J.H."/>
            <person name="Jorgensen S.L."/>
            <person name="Zaremba-Niedzwiedzka K."/>
            <person name="Martijn J."/>
            <person name="Lind A.E."/>
            <person name="van Eijk R."/>
            <person name="Schleper C."/>
            <person name="Guy L."/>
            <person name="Ettema T.J."/>
        </authorList>
    </citation>
    <scope>NUCLEOTIDE SEQUENCE</scope>
</reference>
<comment type="caution">
    <text evidence="2">The sequence shown here is derived from an EMBL/GenBank/DDBJ whole genome shotgun (WGS) entry which is preliminary data.</text>
</comment>
<dbReference type="AlphaFoldDB" id="A0A0F9P0Q2"/>
<sequence length="221" mass="26462">MCSDFLSTNRNELKEVNKMNNTSNIKVEKMDGKFLNYKSMEKEVYIRDTERLKSNSLSIIIIISFITLYWLIMIYKMIFAFLSILIFMILILLYLLIIKGIIIPNKLKEIYEKAYYVHGYILNEVSASVEVIEEYFFKPKEIDDFLTTLMSDLILEKRKCFKCKRTLNYIDFCSSNKSVISIHQIEKIWKAPHIQLFCCECYKKKSLFKKFKKKIRIFYKS</sequence>
<evidence type="ECO:0000313" key="2">
    <source>
        <dbReference type="EMBL" id="KKM87102.1"/>
    </source>
</evidence>